<dbReference type="EMBL" id="BTSX01000003">
    <property type="protein sequence ID" value="GMS88037.1"/>
    <property type="molecule type" value="Genomic_DNA"/>
</dbReference>
<evidence type="ECO:0000313" key="9">
    <source>
        <dbReference type="Proteomes" id="UP001432027"/>
    </source>
</evidence>
<dbReference type="InterPro" id="IPR008632">
    <property type="entry name" value="Gp-FAR-1"/>
</dbReference>
<keyword evidence="4" id="KW-0964">Secreted</keyword>
<dbReference type="Proteomes" id="UP001432027">
    <property type="component" value="Unassembled WGS sequence"/>
</dbReference>
<evidence type="ECO:0000256" key="3">
    <source>
        <dbReference type="ARBA" id="ARBA00017453"/>
    </source>
</evidence>
<keyword evidence="9" id="KW-1185">Reference proteome</keyword>
<evidence type="ECO:0000256" key="2">
    <source>
        <dbReference type="ARBA" id="ARBA00006648"/>
    </source>
</evidence>
<evidence type="ECO:0000256" key="7">
    <source>
        <dbReference type="ARBA" id="ARBA00023121"/>
    </source>
</evidence>
<evidence type="ECO:0000313" key="8">
    <source>
        <dbReference type="EMBL" id="GMS88037.1"/>
    </source>
</evidence>
<dbReference type="AlphaFoldDB" id="A0AAV5T0E3"/>
<comment type="subcellular location">
    <subcellularLocation>
        <location evidence="1">Secreted</location>
    </subcellularLocation>
</comment>
<keyword evidence="7" id="KW-0446">Lipid-binding</keyword>
<evidence type="ECO:0000256" key="6">
    <source>
        <dbReference type="ARBA" id="ARBA00023054"/>
    </source>
</evidence>
<accession>A0AAV5T0E3</accession>
<reference evidence="8" key="1">
    <citation type="submission" date="2023-10" db="EMBL/GenBank/DDBJ databases">
        <title>Genome assembly of Pristionchus species.</title>
        <authorList>
            <person name="Yoshida K."/>
            <person name="Sommer R.J."/>
        </authorList>
    </citation>
    <scope>NUCLEOTIDE SEQUENCE</scope>
    <source>
        <strain evidence="8">RS0144</strain>
    </source>
</reference>
<protein>
    <recommendedName>
        <fullName evidence="3">Fatty-acid and retinol-binding protein 1</fullName>
    </recommendedName>
</protein>
<dbReference type="GO" id="GO:0005576">
    <property type="term" value="C:extracellular region"/>
    <property type="evidence" value="ECO:0007669"/>
    <property type="project" value="UniProtKB-SubCell"/>
</dbReference>
<dbReference type="Pfam" id="PF05823">
    <property type="entry name" value="Gp-FAR-1"/>
    <property type="match status" value="1"/>
</dbReference>
<dbReference type="GO" id="GO:0008289">
    <property type="term" value="F:lipid binding"/>
    <property type="evidence" value="ECO:0007669"/>
    <property type="project" value="UniProtKB-KW"/>
</dbReference>
<dbReference type="PANTHER" id="PTHR31418">
    <property type="entry name" value="FATTY-ACID AND RETINOL-BINDING PROTEIN 1"/>
    <property type="match status" value="1"/>
</dbReference>
<dbReference type="PANTHER" id="PTHR31418:SF7">
    <property type="entry name" value="FATTY-ACID AND RETINOL-BINDING PROTEIN 1"/>
    <property type="match status" value="1"/>
</dbReference>
<comment type="caution">
    <text evidence="8">The sequence shown here is derived from an EMBL/GenBank/DDBJ whole genome shotgun (WGS) entry which is preliminary data.</text>
</comment>
<proteinExistence type="inferred from homology"/>
<keyword evidence="6" id="KW-0175">Coiled coil</keyword>
<gene>
    <name evidence="8" type="ORF">PENTCL1PPCAC_10212</name>
</gene>
<evidence type="ECO:0000256" key="5">
    <source>
        <dbReference type="ARBA" id="ARBA00022729"/>
    </source>
</evidence>
<sequence>QGPITEFDVSTKVFLLKSLGRDFTPDEILEIVDNISDKEKAEIVTILNKMRLASPDEIPKSAKEGVEYMKENAPTLYPRVEKALNKMKPKFDKMSAATKRALLKMLNDLFSAGDRPAEEREFWINYFQSMLPQKYANLPDSVRSDVRRNMPKIDKFLTSFQFKTEAESAKLRAFMGAAALKFDPWKAFNHQCSFPSC</sequence>
<evidence type="ECO:0000256" key="4">
    <source>
        <dbReference type="ARBA" id="ARBA00022525"/>
    </source>
</evidence>
<organism evidence="8 9">
    <name type="scientific">Pristionchus entomophagus</name>
    <dbReference type="NCBI Taxonomy" id="358040"/>
    <lineage>
        <taxon>Eukaryota</taxon>
        <taxon>Metazoa</taxon>
        <taxon>Ecdysozoa</taxon>
        <taxon>Nematoda</taxon>
        <taxon>Chromadorea</taxon>
        <taxon>Rhabditida</taxon>
        <taxon>Rhabditina</taxon>
        <taxon>Diplogasteromorpha</taxon>
        <taxon>Diplogasteroidea</taxon>
        <taxon>Neodiplogasteridae</taxon>
        <taxon>Pristionchus</taxon>
    </lineage>
</organism>
<feature type="non-terminal residue" evidence="8">
    <location>
        <position position="1"/>
    </location>
</feature>
<evidence type="ECO:0000256" key="1">
    <source>
        <dbReference type="ARBA" id="ARBA00004613"/>
    </source>
</evidence>
<keyword evidence="5" id="KW-0732">Signal</keyword>
<comment type="similarity">
    <text evidence="2">Belongs to the fatty-acid and retinol-binding protein (FARBP) family.</text>
</comment>
<dbReference type="Gene3D" id="1.20.120.1100">
    <property type="match status" value="1"/>
</dbReference>
<name>A0AAV5T0E3_9BILA</name>